<keyword evidence="2" id="KW-0472">Membrane</keyword>
<gene>
    <name evidence="3" type="ORF">FNF31_06223</name>
</gene>
<evidence type="ECO:0000313" key="4">
    <source>
        <dbReference type="Proteomes" id="UP000325113"/>
    </source>
</evidence>
<proteinExistence type="predicted"/>
<feature type="region of interest" description="Disordered" evidence="1">
    <location>
        <begin position="470"/>
        <end position="493"/>
    </location>
</feature>
<evidence type="ECO:0000256" key="2">
    <source>
        <dbReference type="SAM" id="Phobius"/>
    </source>
</evidence>
<keyword evidence="2" id="KW-0812">Transmembrane</keyword>
<feature type="transmembrane region" description="Helical" evidence="2">
    <location>
        <begin position="327"/>
        <end position="346"/>
    </location>
</feature>
<dbReference type="EMBL" id="VLTM01000091">
    <property type="protein sequence ID" value="KAA0154804.1"/>
    <property type="molecule type" value="Genomic_DNA"/>
</dbReference>
<evidence type="ECO:0000256" key="1">
    <source>
        <dbReference type="SAM" id="MobiDB-lite"/>
    </source>
</evidence>
<organism evidence="3 4">
    <name type="scientific">Cafeteria roenbergensis</name>
    <name type="common">Marine flagellate</name>
    <dbReference type="NCBI Taxonomy" id="33653"/>
    <lineage>
        <taxon>Eukaryota</taxon>
        <taxon>Sar</taxon>
        <taxon>Stramenopiles</taxon>
        <taxon>Bigyra</taxon>
        <taxon>Opalozoa</taxon>
        <taxon>Bicosoecida</taxon>
        <taxon>Cafeteriaceae</taxon>
        <taxon>Cafeteria</taxon>
    </lineage>
</organism>
<comment type="caution">
    <text evidence="3">The sequence shown here is derived from an EMBL/GenBank/DDBJ whole genome shotgun (WGS) entry which is preliminary data.</text>
</comment>
<evidence type="ECO:0000313" key="3">
    <source>
        <dbReference type="EMBL" id="KAA0154804.1"/>
    </source>
</evidence>
<feature type="transmembrane region" description="Helical" evidence="2">
    <location>
        <begin position="353"/>
        <end position="372"/>
    </location>
</feature>
<sequence length="493" mass="50552">MGCSRCATIAGFLPLLVVVIATGAHIQHLYRERFRVPPAAVGAAWAATSVAAAVVELALVVARVPRSSIGTVALSLAWFVSTLALWRPWHGLEEGPAGAQDGALAASSSSFAAVLTVHGATQAVLQIQWASLFPAMFVSRRERAWGSWCKQIASTGALLTAMSLVPALSGPDWATSEHGAALVVSAAAVFSVFAAAMLGSGVHPDPQAEASAAGSRGSANSAALAALPGRAQWLQQCWPRFQRQVASVWSRLSASPSLRAFLVSDALAAVGNSMLTALFPLYCRVAVGMTAKPERVDVLPAAVADALPDWAAEWTSLELLPAAHIPAAYAVFYITSTLCGPVWAWAGARMDLVTLWQAETAGYVLSLCLLLVTDSFSSVLMASACMGACASGFTLLPEILVARLVDESDALDEALRCASGPGALSSGASLGSSGADASAGPLMDTARSVALTTSRGSDASLDTLYRRLSGPAAAKSRPAVAAPGTVGGRPGAD</sequence>
<dbReference type="InterPro" id="IPR036259">
    <property type="entry name" value="MFS_trans_sf"/>
</dbReference>
<name>A0A5A8CQT2_CAFRO</name>
<feature type="transmembrane region" description="Helical" evidence="2">
    <location>
        <begin position="260"/>
        <end position="282"/>
    </location>
</feature>
<feature type="compositionally biased region" description="Low complexity" evidence="1">
    <location>
        <begin position="471"/>
        <end position="483"/>
    </location>
</feature>
<feature type="transmembrane region" description="Helical" evidence="2">
    <location>
        <begin position="148"/>
        <end position="168"/>
    </location>
</feature>
<feature type="transmembrane region" description="Helical" evidence="2">
    <location>
        <begin position="69"/>
        <end position="89"/>
    </location>
</feature>
<feature type="transmembrane region" description="Helical" evidence="2">
    <location>
        <begin position="109"/>
        <end position="127"/>
    </location>
</feature>
<dbReference type="AlphaFoldDB" id="A0A5A8CQT2"/>
<dbReference type="SUPFAM" id="SSF103473">
    <property type="entry name" value="MFS general substrate transporter"/>
    <property type="match status" value="1"/>
</dbReference>
<feature type="transmembrane region" description="Helical" evidence="2">
    <location>
        <begin position="180"/>
        <end position="198"/>
    </location>
</feature>
<accession>A0A5A8CQT2</accession>
<feature type="transmembrane region" description="Helical" evidence="2">
    <location>
        <begin position="39"/>
        <end position="62"/>
    </location>
</feature>
<dbReference type="Proteomes" id="UP000325113">
    <property type="component" value="Unassembled WGS sequence"/>
</dbReference>
<keyword evidence="2" id="KW-1133">Transmembrane helix</keyword>
<reference evidence="3 4" key="1">
    <citation type="submission" date="2019-07" db="EMBL/GenBank/DDBJ databases">
        <title>Genomes of Cafeteria roenbergensis.</title>
        <authorList>
            <person name="Fischer M.G."/>
            <person name="Hackl T."/>
            <person name="Roman M."/>
        </authorList>
    </citation>
    <scope>NUCLEOTIDE SEQUENCE [LARGE SCALE GENOMIC DNA]</scope>
    <source>
        <strain evidence="3 4">Cflag</strain>
    </source>
</reference>
<protein>
    <submittedName>
        <fullName evidence="3">Uncharacterized protein</fullName>
    </submittedName>
</protein>